<organism evidence="4 5">
    <name type="scientific">Candidatus Schekmanbacteria bacterium GWA2_38_11</name>
    <dbReference type="NCBI Taxonomy" id="1817876"/>
    <lineage>
        <taxon>Bacteria</taxon>
        <taxon>Candidatus Schekmaniibacteriota</taxon>
    </lineage>
</organism>
<dbReference type="PRINTS" id="PR01713">
    <property type="entry name" value="NUCEPIMERASE"/>
</dbReference>
<evidence type="ECO:0000313" key="5">
    <source>
        <dbReference type="Proteomes" id="UP000178526"/>
    </source>
</evidence>
<name>A0A1F7RME8_9BACT</name>
<feature type="domain" description="NAD-dependent epimerase/dehydratase" evidence="2">
    <location>
        <begin position="5"/>
        <end position="134"/>
    </location>
</feature>
<dbReference type="SUPFAM" id="SSF51735">
    <property type="entry name" value="NAD(P)-binding Rossmann-fold domains"/>
    <property type="match status" value="1"/>
</dbReference>
<dbReference type="Pfam" id="PF16363">
    <property type="entry name" value="GDP_Man_Dehyd"/>
    <property type="match status" value="1"/>
</dbReference>
<gene>
    <name evidence="4" type="ORF">A2042_01660</name>
</gene>
<comment type="caution">
    <text evidence="4">The sequence shown here is derived from an EMBL/GenBank/DDBJ whole genome shotgun (WGS) entry which is preliminary data.</text>
</comment>
<dbReference type="Proteomes" id="UP000178526">
    <property type="component" value="Unassembled WGS sequence"/>
</dbReference>
<sequence length="372" mass="41593">MAKKVLVTGGAGFIGSFIVDELLKKGYEVRIFDCIDPQVHPEGKVPEHLNRNAEFVKGDVRNYDEFKKALKGVNIVSHHAAAVGVGQSQYKINYYVDTNVTGTANLLDIVVNTKNSIEKITVAASMSSYGEGNYNCKKCGVVNPPLRTEGQVSSGDWELVCPKCKGLLKPIPTDESKFQQCNSIYALTKKMQEDMVLNIAMTYKLPSVVLRYFNVYGPRQSLSNPYTGVTAIFMSRIKNNQPPVVYEDGLQTRDFISVHDIARANITAIENEKADYKSFNVGTGNPMAIKVVAEELAKYYGKEIKPDITKKFRKGDVRHCYSDNSLIEKTLGFKPETSFEAGMRELMGWAEKAYFEDRFEDAARELKEKGLV</sequence>
<dbReference type="AlphaFoldDB" id="A0A1F7RME8"/>
<dbReference type="InterPro" id="IPR036291">
    <property type="entry name" value="NAD(P)-bd_dom_sf"/>
</dbReference>
<evidence type="ECO:0000256" key="1">
    <source>
        <dbReference type="ARBA" id="ARBA00007637"/>
    </source>
</evidence>
<accession>A0A1F7RME8</accession>
<proteinExistence type="inferred from homology"/>
<dbReference type="PANTHER" id="PTHR43000">
    <property type="entry name" value="DTDP-D-GLUCOSE 4,6-DEHYDRATASE-RELATED"/>
    <property type="match status" value="1"/>
</dbReference>
<dbReference type="InterPro" id="IPR001509">
    <property type="entry name" value="Epimerase_deHydtase"/>
</dbReference>
<reference evidence="4 5" key="1">
    <citation type="journal article" date="2016" name="Nat. Commun.">
        <title>Thousands of microbial genomes shed light on interconnected biogeochemical processes in an aquifer system.</title>
        <authorList>
            <person name="Anantharaman K."/>
            <person name="Brown C.T."/>
            <person name="Hug L.A."/>
            <person name="Sharon I."/>
            <person name="Castelle C.J."/>
            <person name="Probst A.J."/>
            <person name="Thomas B.C."/>
            <person name="Singh A."/>
            <person name="Wilkins M.J."/>
            <person name="Karaoz U."/>
            <person name="Brodie E.L."/>
            <person name="Williams K.H."/>
            <person name="Hubbard S.S."/>
            <person name="Banfield J.F."/>
        </authorList>
    </citation>
    <scope>NUCLEOTIDE SEQUENCE [LARGE SCALE GENOMIC DNA]</scope>
</reference>
<evidence type="ECO:0000313" key="4">
    <source>
        <dbReference type="EMBL" id="OGL42693.1"/>
    </source>
</evidence>
<evidence type="ECO:0000259" key="2">
    <source>
        <dbReference type="Pfam" id="PF01370"/>
    </source>
</evidence>
<dbReference type="EMBL" id="MGDB01000031">
    <property type="protein sequence ID" value="OGL42693.1"/>
    <property type="molecule type" value="Genomic_DNA"/>
</dbReference>
<protein>
    <submittedName>
        <fullName evidence="4">Nucleoside-diphosphate-sugar epimerase</fullName>
    </submittedName>
</protein>
<dbReference type="Gene3D" id="3.40.50.720">
    <property type="entry name" value="NAD(P)-binding Rossmann-like Domain"/>
    <property type="match status" value="1"/>
</dbReference>
<dbReference type="Pfam" id="PF01370">
    <property type="entry name" value="Epimerase"/>
    <property type="match status" value="1"/>
</dbReference>
<evidence type="ECO:0000259" key="3">
    <source>
        <dbReference type="Pfam" id="PF16363"/>
    </source>
</evidence>
<dbReference type="InterPro" id="IPR016040">
    <property type="entry name" value="NAD(P)-bd_dom"/>
</dbReference>
<feature type="domain" description="NAD(P)-binding" evidence="3">
    <location>
        <begin position="166"/>
        <end position="345"/>
    </location>
</feature>
<comment type="similarity">
    <text evidence="1">Belongs to the NAD(P)-dependent epimerase/dehydratase family.</text>
</comment>